<evidence type="ECO:0000313" key="1">
    <source>
        <dbReference type="EMBL" id="KAL0960759.1"/>
    </source>
</evidence>
<proteinExistence type="predicted"/>
<protein>
    <submittedName>
        <fullName evidence="1">Uncharacterized protein</fullName>
    </submittedName>
</protein>
<name>A0ABR3JYS2_9AGAR</name>
<dbReference type="EMBL" id="JASNQZ010000001">
    <property type="protein sequence ID" value="KAL0960759.1"/>
    <property type="molecule type" value="Genomic_DNA"/>
</dbReference>
<keyword evidence="2" id="KW-1185">Reference proteome</keyword>
<sequence length="295" mass="33001">MPRYFRWAETMLYRRGVARATTLLLALCAPLCAYGLSLCATTLLLALCAPLCAYGLSSSPHPPARPLRNSIDRADPTAWNVTVDEWSKDRHIPSTNSPAEAALMSGAAHKIVSKDQPWEHLLQPAPAAPISCVQRGKFLVIGNKQNTAIVHLRLEGCIVGMTRKEHDAVASTSVSTLSFSESRMSWDLRRSYMVPNNLIEPGSSSVQNRTLNVLASFVSDEWAWLIVDHTRLTRIHVYTPKPDELLTKDDYVPGSRAWTFRIFKPKVFGAVAWDWLAEPEEVEAAFRKFFESDYA</sequence>
<comment type="caution">
    <text evidence="1">The sequence shown here is derived from an EMBL/GenBank/DDBJ whole genome shotgun (WGS) entry which is preliminary data.</text>
</comment>
<dbReference type="Proteomes" id="UP001556367">
    <property type="component" value="Unassembled WGS sequence"/>
</dbReference>
<gene>
    <name evidence="1" type="ORF">HGRIS_005781</name>
</gene>
<reference evidence="2" key="1">
    <citation type="submission" date="2024-06" db="EMBL/GenBank/DDBJ databases">
        <title>Multi-omics analyses provide insights into the biosynthesis of the anticancer antibiotic pleurotin in Hohenbuehelia grisea.</title>
        <authorList>
            <person name="Weaver J.A."/>
            <person name="Alberti F."/>
        </authorList>
    </citation>
    <scope>NUCLEOTIDE SEQUENCE [LARGE SCALE GENOMIC DNA]</scope>
    <source>
        <strain evidence="2">T-177</strain>
    </source>
</reference>
<evidence type="ECO:0000313" key="2">
    <source>
        <dbReference type="Proteomes" id="UP001556367"/>
    </source>
</evidence>
<accession>A0ABR3JYS2</accession>
<organism evidence="1 2">
    <name type="scientific">Hohenbuehelia grisea</name>
    <dbReference type="NCBI Taxonomy" id="104357"/>
    <lineage>
        <taxon>Eukaryota</taxon>
        <taxon>Fungi</taxon>
        <taxon>Dikarya</taxon>
        <taxon>Basidiomycota</taxon>
        <taxon>Agaricomycotina</taxon>
        <taxon>Agaricomycetes</taxon>
        <taxon>Agaricomycetidae</taxon>
        <taxon>Agaricales</taxon>
        <taxon>Pleurotineae</taxon>
        <taxon>Pleurotaceae</taxon>
        <taxon>Hohenbuehelia</taxon>
    </lineage>
</organism>